<sequence length="35" mass="3732">MFVLGPFITSSILNSSLATSNARLEQKVCIGSSFL</sequence>
<evidence type="ECO:0000313" key="1">
    <source>
        <dbReference type="EMBL" id="ARU13102.1"/>
    </source>
</evidence>
<gene>
    <name evidence="1" type="ORF">P0093_50</name>
</gene>
<accession>A0A286QMR5</accession>
<dbReference type="EMBL" id="KY705253">
    <property type="protein sequence ID" value="ARU13102.1"/>
    <property type="molecule type" value="Genomic_DNA"/>
</dbReference>
<reference evidence="1 2" key="1">
    <citation type="journal article" date="2017" name="Front. Microbiol.">
        <title>Global Survey and Genome Exploration of Bacteriophages Infecting the Lactic Acid Bacterium Streptococcus thermophilus.</title>
        <authorList>
            <person name="McDonnell B."/>
            <person name="Mahony J."/>
            <person name="Hanemaaijer L."/>
            <person name="Neve H."/>
            <person name="Noben J.-P."/>
            <person name="Lugli G.A."/>
            <person name="Ventura M."/>
            <person name="Kouwen T.R."/>
            <person name="van Sinderen D."/>
        </authorList>
    </citation>
    <scope>NUCLEOTIDE SEQUENCE [LARGE SCALE GENOMIC DNA]</scope>
</reference>
<evidence type="ECO:0000313" key="2">
    <source>
        <dbReference type="Proteomes" id="UP000221377"/>
    </source>
</evidence>
<proteinExistence type="predicted"/>
<organism evidence="1 2">
    <name type="scientific">Streptococcus phage P0093</name>
    <dbReference type="NCBI Taxonomy" id="1971412"/>
    <lineage>
        <taxon>Viruses</taxon>
        <taxon>Duplodnaviria</taxon>
        <taxon>Heunggongvirae</taxon>
        <taxon>Uroviricota</taxon>
        <taxon>Caudoviricetes</taxon>
        <taxon>Aliceevansviridae</taxon>
        <taxon>Vansinderenvirus</taxon>
        <taxon>Vansinderenvirus P0093</taxon>
    </lineage>
</organism>
<keyword evidence="2" id="KW-1185">Reference proteome</keyword>
<dbReference type="Proteomes" id="UP000221377">
    <property type="component" value="Segment"/>
</dbReference>
<name>A0A286QMR5_9CAUD</name>
<protein>
    <submittedName>
        <fullName evidence="1">Uncharacterized protein</fullName>
    </submittedName>
</protein>